<comment type="caution">
    <text evidence="1">The sequence shown here is derived from an EMBL/GenBank/DDBJ whole genome shotgun (WGS) entry which is preliminary data.</text>
</comment>
<keyword evidence="2" id="KW-1185">Reference proteome</keyword>
<proteinExistence type="predicted"/>
<name>A0ABW1KK43_9ACTN</name>
<dbReference type="Proteomes" id="UP001596203">
    <property type="component" value="Unassembled WGS sequence"/>
</dbReference>
<dbReference type="EMBL" id="JBHSPR010000054">
    <property type="protein sequence ID" value="MFC6022086.1"/>
    <property type="molecule type" value="Genomic_DNA"/>
</dbReference>
<accession>A0ABW1KK43</accession>
<organism evidence="1 2">
    <name type="scientific">Plantactinospora solaniradicis</name>
    <dbReference type="NCBI Taxonomy" id="1723736"/>
    <lineage>
        <taxon>Bacteria</taxon>
        <taxon>Bacillati</taxon>
        <taxon>Actinomycetota</taxon>
        <taxon>Actinomycetes</taxon>
        <taxon>Micromonosporales</taxon>
        <taxon>Micromonosporaceae</taxon>
        <taxon>Plantactinospora</taxon>
    </lineage>
</organism>
<protein>
    <submittedName>
        <fullName evidence="1">Uncharacterized protein</fullName>
    </submittedName>
</protein>
<evidence type="ECO:0000313" key="2">
    <source>
        <dbReference type="Proteomes" id="UP001596203"/>
    </source>
</evidence>
<dbReference type="RefSeq" id="WP_377431183.1">
    <property type="nucleotide sequence ID" value="NZ_JBHSPR010000054.1"/>
</dbReference>
<sequence length="110" mass="11471">MAEIPISQEEIHSLGQQLDEITGDSARALLSGIIALAAQAIQGGETDYPAAPIVVHGSDLEPPVVVEVQHPLPSFQEQIAQAFTPGVIDEPTGIEIGHVDGVRVGHGPQP</sequence>
<reference evidence="2" key="1">
    <citation type="journal article" date="2019" name="Int. J. Syst. Evol. Microbiol.">
        <title>The Global Catalogue of Microorganisms (GCM) 10K type strain sequencing project: providing services to taxonomists for standard genome sequencing and annotation.</title>
        <authorList>
            <consortium name="The Broad Institute Genomics Platform"/>
            <consortium name="The Broad Institute Genome Sequencing Center for Infectious Disease"/>
            <person name="Wu L."/>
            <person name="Ma J."/>
        </authorList>
    </citation>
    <scope>NUCLEOTIDE SEQUENCE [LARGE SCALE GENOMIC DNA]</scope>
    <source>
        <strain evidence="2">ZS-35-S2</strain>
    </source>
</reference>
<gene>
    <name evidence="1" type="ORF">ACFP2T_38730</name>
</gene>
<evidence type="ECO:0000313" key="1">
    <source>
        <dbReference type="EMBL" id="MFC6022086.1"/>
    </source>
</evidence>